<dbReference type="Proteomes" id="UP000654720">
    <property type="component" value="Chromosome"/>
</dbReference>
<dbReference type="Pfam" id="PF15738">
    <property type="entry name" value="YafQ_toxin"/>
    <property type="match status" value="1"/>
</dbReference>
<dbReference type="GeneID" id="93098526"/>
<dbReference type="AlphaFoldDB" id="A0A412X5S7"/>
<dbReference type="GO" id="GO:0006402">
    <property type="term" value="P:mRNA catabolic process"/>
    <property type="evidence" value="ECO:0007669"/>
    <property type="project" value="TreeGrafter"/>
</dbReference>
<proteinExistence type="inferred from homology"/>
<feature type="active site" description="Proton donor" evidence="3">
    <location>
        <position position="86"/>
    </location>
</feature>
<reference evidence="4 9" key="2">
    <citation type="submission" date="2021-02" db="EMBL/GenBank/DDBJ databases">
        <title>FDA dAtabase for Regulatory Grade micrObial Sequences (FDA-ARGOS): Supporting development and validation of Infectious Disease Dx tests.</title>
        <authorList>
            <person name="Carlson P."/>
            <person name="Fischbach M."/>
            <person name="Hastie J."/>
            <person name="Bilen M."/>
            <person name="Cheng A."/>
            <person name="Tallon L."/>
            <person name="Sadzewicz L."/>
            <person name="Zhao X."/>
            <person name="Boylan J."/>
            <person name="Ott S."/>
            <person name="Bowen H."/>
            <person name="Vavikolanu K."/>
            <person name="Mehta A."/>
            <person name="Aluvathingal J."/>
            <person name="Nadendla S."/>
            <person name="Yan Y."/>
            <person name="Sichtig H."/>
        </authorList>
    </citation>
    <scope>NUCLEOTIDE SEQUENCE [LARGE SCALE GENOMIC DNA]</scope>
    <source>
        <strain evidence="4 9">FDAARGOS_1229</strain>
    </source>
</reference>
<keyword evidence="9" id="KW-1185">Reference proteome</keyword>
<dbReference type="InterPro" id="IPR007712">
    <property type="entry name" value="RelE/ParE_toxin"/>
</dbReference>
<dbReference type="SUPFAM" id="SSF143011">
    <property type="entry name" value="RelE-like"/>
    <property type="match status" value="1"/>
</dbReference>
<dbReference type="Gene3D" id="3.30.2310.20">
    <property type="entry name" value="RelE-like"/>
    <property type="match status" value="1"/>
</dbReference>
<dbReference type="PANTHER" id="PTHR40588:SF1">
    <property type="entry name" value="MRNA INTERFERASE TOXIN YAFQ"/>
    <property type="match status" value="1"/>
</dbReference>
<evidence type="ECO:0000313" key="9">
    <source>
        <dbReference type="Proteomes" id="UP000654720"/>
    </source>
</evidence>
<dbReference type="OrthoDB" id="7030467at2"/>
<accession>A0A412X5S7</accession>
<dbReference type="InterPro" id="IPR004386">
    <property type="entry name" value="Toxin_YafQ-like"/>
</dbReference>
<dbReference type="FunFam" id="3.30.2310.20:FF:000003">
    <property type="entry name" value="Type II toxin-antitoxin system YafQ family toxin"/>
    <property type="match status" value="1"/>
</dbReference>
<evidence type="ECO:0000313" key="6">
    <source>
        <dbReference type="EMBL" id="RGY16954.1"/>
    </source>
</evidence>
<evidence type="ECO:0000256" key="1">
    <source>
        <dbReference type="ARBA" id="ARBA00022649"/>
    </source>
</evidence>
<dbReference type="PANTHER" id="PTHR40588">
    <property type="entry name" value="MRNA INTERFERASE TOXIN YAFQ"/>
    <property type="match status" value="1"/>
</dbReference>
<dbReference type="Proteomes" id="UP000286063">
    <property type="component" value="Unassembled WGS sequence"/>
</dbReference>
<dbReference type="PIRSF" id="PIRSF006156">
    <property type="entry name" value="YafQ"/>
    <property type="match status" value="1"/>
</dbReference>
<evidence type="ECO:0000256" key="3">
    <source>
        <dbReference type="PIRSR" id="PIRSR006156-1"/>
    </source>
</evidence>
<dbReference type="STRING" id="1121130.GCA_000519105_00241"/>
<keyword evidence="1" id="KW-1277">Toxin-antitoxin system</keyword>
<dbReference type="GO" id="GO:0004521">
    <property type="term" value="F:RNA endonuclease activity"/>
    <property type="evidence" value="ECO:0007669"/>
    <property type="project" value="TreeGrafter"/>
</dbReference>
<dbReference type="RefSeq" id="WP_027202602.1">
    <property type="nucleotide sequence ID" value="NZ_CAJKXH010000030.1"/>
</dbReference>
<dbReference type="GO" id="GO:0006415">
    <property type="term" value="P:translational termination"/>
    <property type="evidence" value="ECO:0007669"/>
    <property type="project" value="TreeGrafter"/>
</dbReference>
<name>A0A412X5S7_9BACT</name>
<evidence type="ECO:0000313" key="4">
    <source>
        <dbReference type="EMBL" id="QRO48850.1"/>
    </source>
</evidence>
<organism evidence="5 7">
    <name type="scientific">Butyricimonas virosa</name>
    <dbReference type="NCBI Taxonomy" id="544645"/>
    <lineage>
        <taxon>Bacteria</taxon>
        <taxon>Pseudomonadati</taxon>
        <taxon>Bacteroidota</taxon>
        <taxon>Bacteroidia</taxon>
        <taxon>Bacteroidales</taxon>
        <taxon>Odoribacteraceae</taxon>
        <taxon>Butyricimonas</taxon>
    </lineage>
</organism>
<reference evidence="7 8" key="1">
    <citation type="submission" date="2018-08" db="EMBL/GenBank/DDBJ databases">
        <title>A genome reference for cultivated species of the human gut microbiota.</title>
        <authorList>
            <person name="Zou Y."/>
            <person name="Xue W."/>
            <person name="Luo G."/>
        </authorList>
    </citation>
    <scope>NUCLEOTIDE SEQUENCE [LARGE SCALE GENOMIC DNA]</scope>
    <source>
        <strain evidence="5 7">AF14-49</strain>
        <strain evidence="6 8">OF02-7</strain>
    </source>
</reference>
<evidence type="ECO:0000313" key="8">
    <source>
        <dbReference type="Proteomes" id="UP000286063"/>
    </source>
</evidence>
<comment type="similarity">
    <text evidence="2">Belongs to the RelE toxin family. YafQ subfamily.</text>
</comment>
<sequence length="90" mass="10551">MYKIEITHQYLKDVKLARKRQLDENKLNQIIQLLAIGQALPLKNKDHALTGTYSGFRECHIQPDWLLIYAINHQIQIVRLIRTGSHSDLF</sequence>
<evidence type="ECO:0000256" key="2">
    <source>
        <dbReference type="ARBA" id="ARBA00061366"/>
    </source>
</evidence>
<dbReference type="NCBIfam" id="TIGR02385">
    <property type="entry name" value="RelE_StbE"/>
    <property type="match status" value="1"/>
</dbReference>
<dbReference type="InterPro" id="IPR035093">
    <property type="entry name" value="RelE/ParE_toxin_dom_sf"/>
</dbReference>
<evidence type="ECO:0000313" key="7">
    <source>
        <dbReference type="Proteomes" id="UP000283589"/>
    </source>
</evidence>
<protein>
    <submittedName>
        <fullName evidence="5">Type II toxin-antitoxin system mRNA interferase toxin, RelE/StbE family</fullName>
    </submittedName>
</protein>
<gene>
    <name evidence="5" type="ORF">DWW18_02235</name>
    <name evidence="6" type="ORF">DXA50_10595</name>
    <name evidence="4" type="ORF">I6J59_12995</name>
</gene>
<dbReference type="EMBL" id="QRZA01000002">
    <property type="protein sequence ID" value="RGV36254.1"/>
    <property type="molecule type" value="Genomic_DNA"/>
</dbReference>
<dbReference type="Proteomes" id="UP000283589">
    <property type="component" value="Unassembled WGS sequence"/>
</dbReference>
<dbReference type="EMBL" id="CP069450">
    <property type="protein sequence ID" value="QRO48850.1"/>
    <property type="molecule type" value="Genomic_DNA"/>
</dbReference>
<dbReference type="NCBIfam" id="TIGR00053">
    <property type="entry name" value="YafQ family addiction module toxin"/>
    <property type="match status" value="1"/>
</dbReference>
<dbReference type="EMBL" id="QSCR01000017">
    <property type="protein sequence ID" value="RGY16954.1"/>
    <property type="molecule type" value="Genomic_DNA"/>
</dbReference>
<evidence type="ECO:0000313" key="5">
    <source>
        <dbReference type="EMBL" id="RGV36254.1"/>
    </source>
</evidence>